<gene>
    <name evidence="1" type="ORF">E5288_WYG013172</name>
</gene>
<comment type="caution">
    <text evidence="1">The sequence shown here is derived from an EMBL/GenBank/DDBJ whole genome shotgun (WGS) entry which is preliminary data.</text>
</comment>
<proteinExistence type="predicted"/>
<organism evidence="1 2">
    <name type="scientific">Bos mutus</name>
    <name type="common">wild yak</name>
    <dbReference type="NCBI Taxonomy" id="72004"/>
    <lineage>
        <taxon>Eukaryota</taxon>
        <taxon>Metazoa</taxon>
        <taxon>Chordata</taxon>
        <taxon>Craniata</taxon>
        <taxon>Vertebrata</taxon>
        <taxon>Euteleostomi</taxon>
        <taxon>Mammalia</taxon>
        <taxon>Eutheria</taxon>
        <taxon>Laurasiatheria</taxon>
        <taxon>Artiodactyla</taxon>
        <taxon>Ruminantia</taxon>
        <taxon>Pecora</taxon>
        <taxon>Bovidae</taxon>
        <taxon>Bovinae</taxon>
        <taxon>Bos</taxon>
    </lineage>
</organism>
<keyword evidence="2" id="KW-1185">Reference proteome</keyword>
<dbReference type="AlphaFoldDB" id="A0A6B0RZ85"/>
<name>A0A6B0RZ85_9CETA</name>
<accession>A0A6B0RZ85</accession>
<reference evidence="1" key="1">
    <citation type="submission" date="2019-10" db="EMBL/GenBank/DDBJ databases">
        <title>The sequence and de novo assembly of the wild yak genome.</title>
        <authorList>
            <person name="Liu Y."/>
        </authorList>
    </citation>
    <scope>NUCLEOTIDE SEQUENCE [LARGE SCALE GENOMIC DNA]</scope>
    <source>
        <strain evidence="1">WY2019</strain>
    </source>
</reference>
<evidence type="ECO:0000313" key="1">
    <source>
        <dbReference type="EMBL" id="MXQ95380.1"/>
    </source>
</evidence>
<dbReference type="Proteomes" id="UP000322234">
    <property type="component" value="Unassembled WGS sequence"/>
</dbReference>
<dbReference type="EMBL" id="VBQZ03000133">
    <property type="protein sequence ID" value="MXQ95380.1"/>
    <property type="molecule type" value="Genomic_DNA"/>
</dbReference>
<sequence>MCGPEILGCFSKKYPRTVHRLLTFLTVLVIPSEDSFPKFLCFTGSELGWLTVDAQNIVDIKCGYQADSQQV</sequence>
<evidence type="ECO:0000313" key="2">
    <source>
        <dbReference type="Proteomes" id="UP000322234"/>
    </source>
</evidence>
<protein>
    <submittedName>
        <fullName evidence="1">Uncharacterized protein</fullName>
    </submittedName>
</protein>